<feature type="binding site" evidence="4">
    <location>
        <begin position="89"/>
        <end position="94"/>
    </location>
    <ligand>
        <name>acetyl-CoA</name>
        <dbReference type="ChEBI" id="CHEBI:57288"/>
    </ligand>
</feature>
<dbReference type="InterPro" id="IPR022902">
    <property type="entry name" value="NAcTrfase_Eis"/>
</dbReference>
<dbReference type="InterPro" id="IPR000182">
    <property type="entry name" value="GNAT_dom"/>
</dbReference>
<protein>
    <submittedName>
        <fullName evidence="6">UPF0256 protein</fullName>
    </submittedName>
</protein>
<dbReference type="InterPro" id="IPR036527">
    <property type="entry name" value="SCP2_sterol-bd_dom_sf"/>
</dbReference>
<evidence type="ECO:0000313" key="6">
    <source>
        <dbReference type="EMBL" id="GFJ91961.1"/>
    </source>
</evidence>
<dbReference type="Pfam" id="PF13530">
    <property type="entry name" value="SCP2_2"/>
    <property type="match status" value="1"/>
</dbReference>
<feature type="binding site" evidence="4">
    <location>
        <begin position="81"/>
        <end position="83"/>
    </location>
    <ligand>
        <name>acetyl-CoA</name>
        <dbReference type="ChEBI" id="CHEBI:57288"/>
    </ligand>
</feature>
<sequence length="407" mass="44544">MTELPIRPGTPEERLAISTMLFAAFHHTLDEDVLELDRLVWEPERSLVVDDEGTIVGHAVAATRDLSVPGNVVPAAHVTGVAVAPTHRRRGLLTRMMTRQLQDVRAAGREPIAALWASEGRIYPRFGYGLAACRLELAVDTREVRLPAATAVPRLRAGLPADLRPELAKVYDQLRPDRPGWSSRDDGWWSQVLGDTAWHRRDATPLRAVLHEGDGGVDGYAVWRTRSGWTHLGPDAEVRVREVVAADPQVYAELWRFLLGIDLARTVSYDFAALDDPLLHLANEPRRLNARMTDSLWIRVVDVAGALSARRYAIPLDVVVEVADPLLPENAGRWHLTGGPHGARCVPTPAPADLACDVLDLGAAYLGGTSLAALAAAGRVQELRRGSLAETSTAFGWHRQPAPLEVF</sequence>
<comment type="similarity">
    <text evidence="1 4">Belongs to the acetyltransferase Eis family.</text>
</comment>
<dbReference type="InterPro" id="IPR051554">
    <property type="entry name" value="Acetyltransferase_Eis"/>
</dbReference>
<dbReference type="Proteomes" id="UP000482960">
    <property type="component" value="Unassembled WGS sequence"/>
</dbReference>
<dbReference type="GO" id="GO:0030649">
    <property type="term" value="P:aminoglycoside antibiotic catabolic process"/>
    <property type="evidence" value="ECO:0007669"/>
    <property type="project" value="TreeGrafter"/>
</dbReference>
<dbReference type="AlphaFoldDB" id="A0A6V8LB05"/>
<dbReference type="HAMAP" id="MF_01812">
    <property type="entry name" value="Eis"/>
    <property type="match status" value="1"/>
</dbReference>
<name>A0A6V8LB05_9ACTN</name>
<dbReference type="GO" id="GO:0034069">
    <property type="term" value="F:aminoglycoside N-acetyltransferase activity"/>
    <property type="evidence" value="ECO:0007669"/>
    <property type="project" value="TreeGrafter"/>
</dbReference>
<feature type="domain" description="N-acetyltransferase" evidence="5">
    <location>
        <begin position="4"/>
        <end position="149"/>
    </location>
</feature>
<dbReference type="Pfam" id="PF13527">
    <property type="entry name" value="Acetyltransf_9"/>
    <property type="match status" value="1"/>
</dbReference>
<keyword evidence="7" id="KW-1185">Reference proteome</keyword>
<dbReference type="InterPro" id="IPR041380">
    <property type="entry name" value="Acetyltransf_17"/>
</dbReference>
<comment type="subunit">
    <text evidence="4">Homohexamer; trimer of dimers.</text>
</comment>
<dbReference type="PANTHER" id="PTHR37817:SF1">
    <property type="entry name" value="N-ACETYLTRANSFERASE EIS"/>
    <property type="match status" value="1"/>
</dbReference>
<comment type="caution">
    <text evidence="6">The sequence shown here is derived from an EMBL/GenBank/DDBJ whole genome shotgun (WGS) entry which is preliminary data.</text>
</comment>
<dbReference type="Gene3D" id="3.30.1050.10">
    <property type="entry name" value="SCP2 sterol-binding domain"/>
    <property type="match status" value="1"/>
</dbReference>
<evidence type="ECO:0000256" key="3">
    <source>
        <dbReference type="ARBA" id="ARBA00023315"/>
    </source>
</evidence>
<evidence type="ECO:0000256" key="4">
    <source>
        <dbReference type="HAMAP-Rule" id="MF_01812"/>
    </source>
</evidence>
<dbReference type="Pfam" id="PF17668">
    <property type="entry name" value="Acetyltransf_17"/>
    <property type="match status" value="1"/>
</dbReference>
<dbReference type="NCBIfam" id="NF002367">
    <property type="entry name" value="PRK01346.1-4"/>
    <property type="match status" value="1"/>
</dbReference>
<reference evidence="6 7" key="2">
    <citation type="submission" date="2020-03" db="EMBL/GenBank/DDBJ databases">
        <authorList>
            <person name="Ichikawa N."/>
            <person name="Kimura A."/>
            <person name="Kitahashi Y."/>
            <person name="Uohara A."/>
        </authorList>
    </citation>
    <scope>NUCLEOTIDE SEQUENCE [LARGE SCALE GENOMIC DNA]</scope>
    <source>
        <strain evidence="6 7">NBRC 108638</strain>
    </source>
</reference>
<keyword evidence="3 4" id="KW-0012">Acyltransferase</keyword>
<dbReference type="InterPro" id="IPR016181">
    <property type="entry name" value="Acyl_CoA_acyltransferase"/>
</dbReference>
<evidence type="ECO:0000256" key="1">
    <source>
        <dbReference type="ARBA" id="ARBA00009213"/>
    </source>
</evidence>
<dbReference type="SUPFAM" id="SSF55718">
    <property type="entry name" value="SCP-like"/>
    <property type="match status" value="1"/>
</dbReference>
<dbReference type="CDD" id="cd04301">
    <property type="entry name" value="NAT_SF"/>
    <property type="match status" value="1"/>
</dbReference>
<dbReference type="SUPFAM" id="SSF55729">
    <property type="entry name" value="Acyl-CoA N-acyltransferases (Nat)"/>
    <property type="match status" value="1"/>
</dbReference>
<dbReference type="PANTHER" id="PTHR37817">
    <property type="entry name" value="N-ACETYLTRANSFERASE EIS"/>
    <property type="match status" value="1"/>
</dbReference>
<organism evidence="6 7">
    <name type="scientific">Phytohabitans rumicis</name>
    <dbReference type="NCBI Taxonomy" id="1076125"/>
    <lineage>
        <taxon>Bacteria</taxon>
        <taxon>Bacillati</taxon>
        <taxon>Actinomycetota</taxon>
        <taxon>Actinomycetes</taxon>
        <taxon>Micromonosporales</taxon>
        <taxon>Micromonosporaceae</taxon>
    </lineage>
</organism>
<feature type="active site" description="Proton donor" evidence="4">
    <location>
        <position position="123"/>
    </location>
</feature>
<evidence type="ECO:0000259" key="5">
    <source>
        <dbReference type="PROSITE" id="PS51186"/>
    </source>
</evidence>
<dbReference type="EMBL" id="BLPG01000001">
    <property type="protein sequence ID" value="GFJ91961.1"/>
    <property type="molecule type" value="Genomic_DNA"/>
</dbReference>
<proteinExistence type="inferred from homology"/>
<feature type="active site" description="Proton acceptor; via carboxylate" evidence="4">
    <location>
        <position position="407"/>
    </location>
</feature>
<reference evidence="6 7" key="1">
    <citation type="submission" date="2020-03" db="EMBL/GenBank/DDBJ databases">
        <title>Whole genome shotgun sequence of Phytohabitans rumicis NBRC 108638.</title>
        <authorList>
            <person name="Komaki H."/>
            <person name="Tamura T."/>
        </authorList>
    </citation>
    <scope>NUCLEOTIDE SEQUENCE [LARGE SCALE GENOMIC DNA]</scope>
    <source>
        <strain evidence="6 7">NBRC 108638</strain>
    </source>
</reference>
<dbReference type="PROSITE" id="PS51186">
    <property type="entry name" value="GNAT"/>
    <property type="match status" value="1"/>
</dbReference>
<dbReference type="Gene3D" id="3.40.630.30">
    <property type="match status" value="2"/>
</dbReference>
<dbReference type="RefSeq" id="WP_173078940.1">
    <property type="nucleotide sequence ID" value="NZ_BAABJB010000017.1"/>
</dbReference>
<evidence type="ECO:0000313" key="7">
    <source>
        <dbReference type="Proteomes" id="UP000482960"/>
    </source>
</evidence>
<evidence type="ECO:0000256" key="2">
    <source>
        <dbReference type="ARBA" id="ARBA00022679"/>
    </source>
</evidence>
<dbReference type="InterPro" id="IPR025559">
    <property type="entry name" value="Eis_dom"/>
</dbReference>
<keyword evidence="2 4" id="KW-0808">Transferase</keyword>
<accession>A0A6V8LB05</accession>
<gene>
    <name evidence="6" type="ORF">Prum_056030</name>
</gene>
<feature type="binding site" evidence="4">
    <location>
        <begin position="118"/>
        <end position="119"/>
    </location>
    <ligand>
        <name>acetyl-CoA</name>
        <dbReference type="ChEBI" id="CHEBI:57288"/>
    </ligand>
</feature>